<keyword evidence="2" id="KW-1185">Reference proteome</keyword>
<name>A0ACB8G6W1_9SAUR</name>
<evidence type="ECO:0000313" key="1">
    <source>
        <dbReference type="EMBL" id="KAH8015326.1"/>
    </source>
</evidence>
<accession>A0ACB8G6W1</accession>
<proteinExistence type="predicted"/>
<dbReference type="Proteomes" id="UP000827872">
    <property type="component" value="Linkage Group LG01"/>
</dbReference>
<comment type="caution">
    <text evidence="1">The sequence shown here is derived from an EMBL/GenBank/DDBJ whole genome shotgun (WGS) entry which is preliminary data.</text>
</comment>
<sequence length="88" mass="9739">MATHTVLWLHDRGARLDSREKAGEETMPDEDPGLPRCGGCLSWVRVAMLVGVLVQIVAVVSLNVLERIGPKHEWQQEQKLGPDTIKGL</sequence>
<gene>
    <name evidence="1" type="ORF">K3G42_002720</name>
</gene>
<evidence type="ECO:0000313" key="2">
    <source>
        <dbReference type="Proteomes" id="UP000827872"/>
    </source>
</evidence>
<organism evidence="1 2">
    <name type="scientific">Sphaerodactylus townsendi</name>
    <dbReference type="NCBI Taxonomy" id="933632"/>
    <lineage>
        <taxon>Eukaryota</taxon>
        <taxon>Metazoa</taxon>
        <taxon>Chordata</taxon>
        <taxon>Craniata</taxon>
        <taxon>Vertebrata</taxon>
        <taxon>Euteleostomi</taxon>
        <taxon>Lepidosauria</taxon>
        <taxon>Squamata</taxon>
        <taxon>Bifurcata</taxon>
        <taxon>Gekkota</taxon>
        <taxon>Sphaerodactylidae</taxon>
        <taxon>Sphaerodactylus</taxon>
    </lineage>
</organism>
<protein>
    <submittedName>
        <fullName evidence="1">Uncharacterized protein</fullName>
    </submittedName>
</protein>
<reference evidence="1" key="1">
    <citation type="submission" date="2021-08" db="EMBL/GenBank/DDBJ databases">
        <title>The first chromosome-level gecko genome reveals the dynamic sex chromosomes of Neotropical dwarf geckos (Sphaerodactylidae: Sphaerodactylus).</title>
        <authorList>
            <person name="Pinto B.J."/>
            <person name="Keating S.E."/>
            <person name="Gamble T."/>
        </authorList>
    </citation>
    <scope>NUCLEOTIDE SEQUENCE</scope>
    <source>
        <strain evidence="1">TG3544</strain>
    </source>
</reference>
<dbReference type="EMBL" id="CM037614">
    <property type="protein sequence ID" value="KAH8015326.1"/>
    <property type="molecule type" value="Genomic_DNA"/>
</dbReference>